<gene>
    <name evidence="1" type="ORF">A9A59_0386</name>
</gene>
<organism evidence="1 2">
    <name type="scientific">Tepidiforma thermophila (strain KCTC 52669 / CGMCC 1.13589 / G233)</name>
    <dbReference type="NCBI Taxonomy" id="2761530"/>
    <lineage>
        <taxon>Bacteria</taxon>
        <taxon>Bacillati</taxon>
        <taxon>Chloroflexota</taxon>
        <taxon>Tepidiformia</taxon>
        <taxon>Tepidiformales</taxon>
        <taxon>Tepidiformaceae</taxon>
        <taxon>Tepidiforma</taxon>
    </lineage>
</organism>
<dbReference type="InterPro" id="IPR011697">
    <property type="entry name" value="Peptidase_C26"/>
</dbReference>
<dbReference type="Pfam" id="PF07722">
    <property type="entry name" value="Peptidase_C26"/>
    <property type="match status" value="1"/>
</dbReference>
<dbReference type="EMBL" id="PDJQ01000001">
    <property type="protein sequence ID" value="PFG73191.1"/>
    <property type="molecule type" value="Genomic_DNA"/>
</dbReference>
<dbReference type="AlphaFoldDB" id="A0A2A9HDG5"/>
<keyword evidence="1" id="KW-0315">Glutamine amidotransferase</keyword>
<dbReference type="GO" id="GO:0033969">
    <property type="term" value="F:gamma-glutamyl-gamma-aminobutyrate hydrolase activity"/>
    <property type="evidence" value="ECO:0007669"/>
    <property type="project" value="TreeGrafter"/>
</dbReference>
<dbReference type="GO" id="GO:0016740">
    <property type="term" value="F:transferase activity"/>
    <property type="evidence" value="ECO:0007669"/>
    <property type="project" value="UniProtKB-KW"/>
</dbReference>
<keyword evidence="1" id="KW-0808">Transferase</keyword>
<dbReference type="PROSITE" id="PS51273">
    <property type="entry name" value="GATASE_TYPE_1"/>
    <property type="match status" value="1"/>
</dbReference>
<protein>
    <submittedName>
        <fullName evidence="1">Putative glutamine amidotransferase</fullName>
    </submittedName>
</protein>
<comment type="caution">
    <text evidence="1">The sequence shown here is derived from an EMBL/GenBank/DDBJ whole genome shotgun (WGS) entry which is preliminary data.</text>
</comment>
<dbReference type="Gene3D" id="3.40.50.880">
    <property type="match status" value="1"/>
</dbReference>
<dbReference type="RefSeq" id="WP_098502664.1">
    <property type="nucleotide sequence ID" value="NZ_PDJQ01000001.1"/>
</dbReference>
<accession>A0A2A9HDG5</accession>
<dbReference type="Proteomes" id="UP000223071">
    <property type="component" value="Unassembled WGS sequence"/>
</dbReference>
<evidence type="ECO:0000313" key="1">
    <source>
        <dbReference type="EMBL" id="PFG73191.1"/>
    </source>
</evidence>
<dbReference type="InterPro" id="IPR044668">
    <property type="entry name" value="PuuD-like"/>
</dbReference>
<dbReference type="SUPFAM" id="SSF52317">
    <property type="entry name" value="Class I glutamine amidotransferase-like"/>
    <property type="match status" value="1"/>
</dbReference>
<dbReference type="PANTHER" id="PTHR43235">
    <property type="entry name" value="GLUTAMINE AMIDOTRANSFERASE PB2B2.05-RELATED"/>
    <property type="match status" value="1"/>
</dbReference>
<proteinExistence type="predicted"/>
<name>A0A2A9HDG5_TEPT2</name>
<dbReference type="GO" id="GO:0005829">
    <property type="term" value="C:cytosol"/>
    <property type="evidence" value="ECO:0007669"/>
    <property type="project" value="TreeGrafter"/>
</dbReference>
<reference evidence="1 2" key="1">
    <citation type="submission" date="2017-09" db="EMBL/GenBank/DDBJ databases">
        <title>Sequencing the genomes of two abundant thermophiles in Great Basin hot springs: Thermocrinis jamiesonii and novel Chloroflexi Thermoflexus hugenholtzii.</title>
        <authorList>
            <person name="Hedlund B."/>
        </authorList>
    </citation>
    <scope>NUCLEOTIDE SEQUENCE [LARGE SCALE GENOMIC DNA]</scope>
    <source>
        <strain evidence="1 2">G233</strain>
    </source>
</reference>
<dbReference type="PANTHER" id="PTHR43235:SF1">
    <property type="entry name" value="GLUTAMINE AMIDOTRANSFERASE PB2B2.05-RELATED"/>
    <property type="match status" value="1"/>
</dbReference>
<dbReference type="InterPro" id="IPR029062">
    <property type="entry name" value="Class_I_gatase-like"/>
</dbReference>
<keyword evidence="2" id="KW-1185">Reference proteome</keyword>
<dbReference type="GO" id="GO:0006598">
    <property type="term" value="P:polyamine catabolic process"/>
    <property type="evidence" value="ECO:0007669"/>
    <property type="project" value="TreeGrafter"/>
</dbReference>
<evidence type="ECO:0000313" key="2">
    <source>
        <dbReference type="Proteomes" id="UP000223071"/>
    </source>
</evidence>
<sequence>MPPTVLLPLGAAERKSDETYIRALEAAGLAVEVVRPGGPPPPVERAAGLVLAGGTDIDPARYREPPHPAAYPPEPARDALELDLVAAADAAGMPLFAICRGLQLLNVARGGGLLQHLPELVGHGNHADAPPPGEKHRPAHTVAVETDGPLRALLGSGPFEVNSRHHQAADPARIGRGLRIAARAGDGVVEALEPDAPGPRFLLAVQWHPEDMALGPAGPMRDQARALFDAFAAAAREFAAR</sequence>